<comment type="similarity">
    <text evidence="1 7 8">Belongs to the bacterial ribosomal protein bL20 family.</text>
</comment>
<evidence type="ECO:0000256" key="3">
    <source>
        <dbReference type="ARBA" id="ARBA00022884"/>
    </source>
</evidence>
<comment type="function">
    <text evidence="7 8">Binds directly to 23S ribosomal RNA and is necessary for the in vitro assembly process of the 50S ribosomal subunit. It is not involved in the protein synthesizing functions of that subunit.</text>
</comment>
<dbReference type="Gene3D" id="6.10.160.10">
    <property type="match status" value="1"/>
</dbReference>
<dbReference type="Gene3D" id="1.10.1900.20">
    <property type="entry name" value="Ribosomal protein L20"/>
    <property type="match status" value="1"/>
</dbReference>
<organism evidence="9 10">
    <name type="scientific">Terrybacteria sp. (strain RIFCSPHIGHO2_01_FULL_58_15)</name>
    <dbReference type="NCBI Taxonomy" id="1802363"/>
    <lineage>
        <taxon>Bacteria</taxon>
        <taxon>Candidatus Terryibacteriota</taxon>
    </lineage>
</organism>
<dbReference type="AlphaFoldDB" id="A0A1G2PNW0"/>
<keyword evidence="2 7" id="KW-0699">rRNA-binding</keyword>
<protein>
    <recommendedName>
        <fullName evidence="6 7">Large ribosomal subunit protein bL20</fullName>
    </recommendedName>
</protein>
<dbReference type="PRINTS" id="PR00062">
    <property type="entry name" value="RIBOSOMALL20"/>
</dbReference>
<gene>
    <name evidence="7" type="primary">rplT</name>
    <name evidence="9" type="ORF">A2682_01950</name>
</gene>
<proteinExistence type="inferred from homology"/>
<dbReference type="SUPFAM" id="SSF74731">
    <property type="entry name" value="Ribosomal protein L20"/>
    <property type="match status" value="1"/>
</dbReference>
<evidence type="ECO:0000256" key="6">
    <source>
        <dbReference type="ARBA" id="ARBA00035172"/>
    </source>
</evidence>
<evidence type="ECO:0000256" key="5">
    <source>
        <dbReference type="ARBA" id="ARBA00023274"/>
    </source>
</evidence>
<reference evidence="9 10" key="1">
    <citation type="journal article" date="2016" name="Nat. Commun.">
        <title>Thousands of microbial genomes shed light on interconnected biogeochemical processes in an aquifer system.</title>
        <authorList>
            <person name="Anantharaman K."/>
            <person name="Brown C.T."/>
            <person name="Hug L.A."/>
            <person name="Sharon I."/>
            <person name="Castelle C.J."/>
            <person name="Probst A.J."/>
            <person name="Thomas B.C."/>
            <person name="Singh A."/>
            <person name="Wilkins M.J."/>
            <person name="Karaoz U."/>
            <person name="Brodie E.L."/>
            <person name="Williams K.H."/>
            <person name="Hubbard S.S."/>
            <person name="Banfield J.F."/>
        </authorList>
    </citation>
    <scope>NUCLEOTIDE SEQUENCE [LARGE SCALE GENOMIC DNA]</scope>
    <source>
        <strain evidence="10">RIFCSPHIGHO2_01_FULL_58_15</strain>
    </source>
</reference>
<dbReference type="STRING" id="1802363.A2682_01950"/>
<dbReference type="InterPro" id="IPR049946">
    <property type="entry name" value="RIBOSOMAL_L20_CS"/>
</dbReference>
<dbReference type="NCBIfam" id="TIGR01032">
    <property type="entry name" value="rplT_bact"/>
    <property type="match status" value="1"/>
</dbReference>
<comment type="caution">
    <text evidence="9">The sequence shown here is derived from an EMBL/GenBank/DDBJ whole genome shotgun (WGS) entry which is preliminary data.</text>
</comment>
<dbReference type="PANTHER" id="PTHR10986">
    <property type="entry name" value="39S RIBOSOMAL PROTEIN L20"/>
    <property type="match status" value="1"/>
</dbReference>
<dbReference type="HAMAP" id="MF_00382">
    <property type="entry name" value="Ribosomal_bL20"/>
    <property type="match status" value="1"/>
</dbReference>
<dbReference type="EMBL" id="MHST01000002">
    <property type="protein sequence ID" value="OHA50007.1"/>
    <property type="molecule type" value="Genomic_DNA"/>
</dbReference>
<dbReference type="CDD" id="cd07026">
    <property type="entry name" value="Ribosomal_L20"/>
    <property type="match status" value="1"/>
</dbReference>
<dbReference type="Proteomes" id="UP000178690">
    <property type="component" value="Unassembled WGS sequence"/>
</dbReference>
<evidence type="ECO:0000256" key="2">
    <source>
        <dbReference type="ARBA" id="ARBA00022730"/>
    </source>
</evidence>
<evidence type="ECO:0000313" key="9">
    <source>
        <dbReference type="EMBL" id="OHA50007.1"/>
    </source>
</evidence>
<dbReference type="GO" id="GO:0006412">
    <property type="term" value="P:translation"/>
    <property type="evidence" value="ECO:0007669"/>
    <property type="project" value="InterPro"/>
</dbReference>
<dbReference type="GO" id="GO:0003735">
    <property type="term" value="F:structural constituent of ribosome"/>
    <property type="evidence" value="ECO:0007669"/>
    <property type="project" value="InterPro"/>
</dbReference>
<dbReference type="FunFam" id="1.10.1900.20:FF:000001">
    <property type="entry name" value="50S ribosomal protein L20"/>
    <property type="match status" value="1"/>
</dbReference>
<accession>A0A1G2PNW0</accession>
<name>A0A1G2PNW0_TERXR</name>
<evidence type="ECO:0000256" key="4">
    <source>
        <dbReference type="ARBA" id="ARBA00022980"/>
    </source>
</evidence>
<dbReference type="GO" id="GO:0005840">
    <property type="term" value="C:ribosome"/>
    <property type="evidence" value="ECO:0007669"/>
    <property type="project" value="UniProtKB-KW"/>
</dbReference>
<keyword evidence="3 7" id="KW-0694">RNA-binding</keyword>
<dbReference type="GO" id="GO:0019843">
    <property type="term" value="F:rRNA binding"/>
    <property type="evidence" value="ECO:0007669"/>
    <property type="project" value="UniProtKB-UniRule"/>
</dbReference>
<keyword evidence="5 7" id="KW-0687">Ribonucleoprotein</keyword>
<evidence type="ECO:0000256" key="8">
    <source>
        <dbReference type="RuleBase" id="RU000560"/>
    </source>
</evidence>
<dbReference type="Pfam" id="PF00453">
    <property type="entry name" value="Ribosomal_L20"/>
    <property type="match status" value="1"/>
</dbReference>
<evidence type="ECO:0000256" key="1">
    <source>
        <dbReference type="ARBA" id="ARBA00007698"/>
    </source>
</evidence>
<dbReference type="GO" id="GO:1990904">
    <property type="term" value="C:ribonucleoprotein complex"/>
    <property type="evidence" value="ECO:0007669"/>
    <property type="project" value="UniProtKB-KW"/>
</dbReference>
<evidence type="ECO:0000313" key="10">
    <source>
        <dbReference type="Proteomes" id="UP000178690"/>
    </source>
</evidence>
<dbReference type="PROSITE" id="PS00937">
    <property type="entry name" value="RIBOSOMAL_L20"/>
    <property type="match status" value="1"/>
</dbReference>
<dbReference type="GO" id="GO:0000027">
    <property type="term" value="P:ribosomal large subunit assembly"/>
    <property type="evidence" value="ECO:0007669"/>
    <property type="project" value="UniProtKB-UniRule"/>
</dbReference>
<keyword evidence="4 7" id="KW-0689">Ribosomal protein</keyword>
<dbReference type="InterPro" id="IPR035566">
    <property type="entry name" value="Ribosomal_protein_bL20_C"/>
</dbReference>
<sequence>MARVKRGTTKTRKRERLLKRTKGYRWRRKSTARAAKQALMKAWSYQYRDRRRRKRDFRALWNVRINAAARADGITYHAFIAGLKRNNIALDRKVLAELALAHPEIFKEILKAIKS</sequence>
<dbReference type="InterPro" id="IPR005813">
    <property type="entry name" value="Ribosomal_bL20"/>
</dbReference>
<evidence type="ECO:0000256" key="7">
    <source>
        <dbReference type="HAMAP-Rule" id="MF_00382"/>
    </source>
</evidence>